<dbReference type="Proteomes" id="UP000006860">
    <property type="component" value="Chromosome"/>
</dbReference>
<dbReference type="PANTHER" id="PTHR11904">
    <property type="entry name" value="METHYLTHIOADENOSINE/PURINE NUCLEOSIDE PHOSPHORYLASE"/>
    <property type="match status" value="1"/>
</dbReference>
<comment type="function">
    <text evidence="6">The purine nucleoside phosphorylases catalyze the phosphorolytic breakdown of the N-glycosidic bond in the beta-(deoxy)ribonucleoside molecules, with the formation of the corresponding free purine bases and pentose-1-phosphate.</text>
</comment>
<dbReference type="PROSITE" id="PS01240">
    <property type="entry name" value="PNP_MTAP_2"/>
    <property type="match status" value="1"/>
</dbReference>
<comment type="subunit">
    <text evidence="3">Homotrimer.</text>
</comment>
<dbReference type="RefSeq" id="WP_013629949.1">
    <property type="nucleotide sequence ID" value="NC_015174.1"/>
</dbReference>
<comment type="pathway">
    <text evidence="1 6">Purine metabolism; purine nucleoside salvage.</text>
</comment>
<dbReference type="NCBIfam" id="NF006054">
    <property type="entry name" value="PRK08202.1"/>
    <property type="match status" value="1"/>
</dbReference>
<gene>
    <name evidence="8" type="ordered locus">Plabr_3633</name>
</gene>
<reference evidence="9" key="1">
    <citation type="submission" date="2011-02" db="EMBL/GenBank/DDBJ databases">
        <title>The complete genome of Planctomyces brasiliensis DSM 5305.</title>
        <authorList>
            <person name="Lucas S."/>
            <person name="Copeland A."/>
            <person name="Lapidus A."/>
            <person name="Bruce D."/>
            <person name="Goodwin L."/>
            <person name="Pitluck S."/>
            <person name="Kyrpides N."/>
            <person name="Mavromatis K."/>
            <person name="Pagani I."/>
            <person name="Ivanova N."/>
            <person name="Ovchinnikova G."/>
            <person name="Lu M."/>
            <person name="Detter J.C."/>
            <person name="Han C."/>
            <person name="Land M."/>
            <person name="Hauser L."/>
            <person name="Markowitz V."/>
            <person name="Cheng J.-F."/>
            <person name="Hugenholtz P."/>
            <person name="Woyke T."/>
            <person name="Wu D."/>
            <person name="Tindall B."/>
            <person name="Pomrenke H.G."/>
            <person name="Brambilla E."/>
            <person name="Klenk H.-P."/>
            <person name="Eisen J.A."/>
        </authorList>
    </citation>
    <scope>NUCLEOTIDE SEQUENCE [LARGE SCALE GENOMIC DNA]</scope>
    <source>
        <strain evidence="9">ATCC 49424 / DSM 5305 / JCM 21570 / NBRC 103401 / IFAM 1448</strain>
    </source>
</reference>
<evidence type="ECO:0000256" key="1">
    <source>
        <dbReference type="ARBA" id="ARBA00005058"/>
    </source>
</evidence>
<evidence type="ECO:0000256" key="5">
    <source>
        <dbReference type="ARBA" id="ARBA00022679"/>
    </source>
</evidence>
<comment type="similarity">
    <text evidence="2 6">Belongs to the PNP/MTAP phosphorylase family.</text>
</comment>
<dbReference type="PIRSF" id="PIRSF000477">
    <property type="entry name" value="PurNPase"/>
    <property type="match status" value="1"/>
</dbReference>
<dbReference type="OrthoDB" id="1523230at2"/>
<dbReference type="EC" id="2.4.2.1" evidence="6"/>
<keyword evidence="9" id="KW-1185">Reference proteome</keyword>
<dbReference type="AlphaFoldDB" id="F0SQ53"/>
<organism evidence="8 9">
    <name type="scientific">Rubinisphaera brasiliensis (strain ATCC 49424 / DSM 5305 / JCM 21570 / IAM 15109 / NBRC 103401 / IFAM 1448)</name>
    <name type="common">Planctomyces brasiliensis</name>
    <dbReference type="NCBI Taxonomy" id="756272"/>
    <lineage>
        <taxon>Bacteria</taxon>
        <taxon>Pseudomonadati</taxon>
        <taxon>Planctomycetota</taxon>
        <taxon>Planctomycetia</taxon>
        <taxon>Planctomycetales</taxon>
        <taxon>Planctomycetaceae</taxon>
        <taxon>Rubinisphaera</taxon>
    </lineage>
</organism>
<sequence>MDRLLTNIAETTEFIQSRWKAQPRIGIILGTGLGRLVDAISAPQRFPYEDLPHVCSSTALDHVGQLVCGRLEGVDVVAMQGRLHAYEGYSFQEITYPVRVMHGLGIDRLIVTSASGGMDPQHKAGQLMVLDDHINLMGDNPLIGMNEDRLGPRYPDMSEPYDQKLRDMAFRIAREHKIPLQRGVYVGVKGPNYETRAEYRFFRLIGGDAVGMSTVPETLVARHSGMRVLAITTITNVCLPDNLQPVTGHDVVQVADRASRDMLTILRGVIRQEAQQIQSELFP</sequence>
<keyword evidence="4 6" id="KW-0328">Glycosyltransferase</keyword>
<dbReference type="HOGENOM" id="CLU_054456_1_0_0"/>
<name>F0SQ53_RUBBR</name>
<dbReference type="STRING" id="756272.Plabr_3633"/>
<dbReference type="InterPro" id="IPR035994">
    <property type="entry name" value="Nucleoside_phosphorylase_sf"/>
</dbReference>
<dbReference type="GO" id="GO:0004731">
    <property type="term" value="F:purine-nucleoside phosphorylase activity"/>
    <property type="evidence" value="ECO:0007669"/>
    <property type="project" value="UniProtKB-EC"/>
</dbReference>
<dbReference type="NCBIfam" id="TIGR01697">
    <property type="entry name" value="PNPH-PUNA-XAPA"/>
    <property type="match status" value="1"/>
</dbReference>
<evidence type="ECO:0000259" key="7">
    <source>
        <dbReference type="Pfam" id="PF01048"/>
    </source>
</evidence>
<evidence type="ECO:0000256" key="2">
    <source>
        <dbReference type="ARBA" id="ARBA00006751"/>
    </source>
</evidence>
<dbReference type="GO" id="GO:0009116">
    <property type="term" value="P:nucleoside metabolic process"/>
    <property type="evidence" value="ECO:0007669"/>
    <property type="project" value="InterPro"/>
</dbReference>
<dbReference type="CDD" id="cd09009">
    <property type="entry name" value="PNP-EcPNPII_like"/>
    <property type="match status" value="1"/>
</dbReference>
<dbReference type="Gene3D" id="3.40.50.1580">
    <property type="entry name" value="Nucleoside phosphorylase domain"/>
    <property type="match status" value="1"/>
</dbReference>
<evidence type="ECO:0000313" key="9">
    <source>
        <dbReference type="Proteomes" id="UP000006860"/>
    </source>
</evidence>
<evidence type="ECO:0000313" key="8">
    <source>
        <dbReference type="EMBL" id="ADY61230.1"/>
    </source>
</evidence>
<dbReference type="InterPro" id="IPR011270">
    <property type="entry name" value="Pur_Nuc_Pase_Ino/Guo-sp"/>
</dbReference>
<dbReference type="GO" id="GO:0005737">
    <property type="term" value="C:cytoplasm"/>
    <property type="evidence" value="ECO:0007669"/>
    <property type="project" value="TreeGrafter"/>
</dbReference>
<proteinExistence type="inferred from homology"/>
<dbReference type="KEGG" id="pbs:Plabr_3633"/>
<dbReference type="InterPro" id="IPR018099">
    <property type="entry name" value="Purine_phosphorylase-2_CS"/>
</dbReference>
<dbReference type="InterPro" id="IPR000845">
    <property type="entry name" value="Nucleoside_phosphorylase_d"/>
</dbReference>
<dbReference type="PANTHER" id="PTHR11904:SF9">
    <property type="entry name" value="PURINE NUCLEOSIDE PHOSPHORYLASE-RELATED"/>
    <property type="match status" value="1"/>
</dbReference>
<accession>F0SQ53</accession>
<protein>
    <recommendedName>
        <fullName evidence="6">Purine nucleoside phosphorylase</fullName>
        <ecNumber evidence="6">2.4.2.1</ecNumber>
    </recommendedName>
    <alternativeName>
        <fullName evidence="6">Inosine-guanosine phosphorylase</fullName>
    </alternativeName>
</protein>
<evidence type="ECO:0000256" key="3">
    <source>
        <dbReference type="ARBA" id="ARBA00011233"/>
    </source>
</evidence>
<dbReference type="eggNOG" id="COG0005">
    <property type="taxonomic scope" value="Bacteria"/>
</dbReference>
<dbReference type="InterPro" id="IPR011268">
    <property type="entry name" value="Purine_phosphorylase"/>
</dbReference>
<evidence type="ECO:0000256" key="6">
    <source>
        <dbReference type="PIRNR" id="PIRNR000477"/>
    </source>
</evidence>
<keyword evidence="5 6" id="KW-0808">Transferase</keyword>
<dbReference type="NCBIfam" id="TIGR01700">
    <property type="entry name" value="PNPH"/>
    <property type="match status" value="1"/>
</dbReference>
<evidence type="ECO:0000256" key="4">
    <source>
        <dbReference type="ARBA" id="ARBA00022676"/>
    </source>
</evidence>
<dbReference type="SUPFAM" id="SSF53167">
    <property type="entry name" value="Purine and uridine phosphorylases"/>
    <property type="match status" value="1"/>
</dbReference>
<feature type="domain" description="Nucleoside phosphorylase" evidence="7">
    <location>
        <begin position="24"/>
        <end position="271"/>
    </location>
</feature>
<dbReference type="Pfam" id="PF01048">
    <property type="entry name" value="PNP_UDP_1"/>
    <property type="match status" value="1"/>
</dbReference>
<dbReference type="UniPathway" id="UPA00606"/>
<dbReference type="EMBL" id="CP002546">
    <property type="protein sequence ID" value="ADY61230.1"/>
    <property type="molecule type" value="Genomic_DNA"/>
</dbReference>